<protein>
    <submittedName>
        <fullName evidence="2">Glycosyl transferase -like protein</fullName>
    </submittedName>
</protein>
<dbReference type="Gene3D" id="3.40.50.2000">
    <property type="entry name" value="Glycogen Phosphorylase B"/>
    <property type="match status" value="2"/>
</dbReference>
<evidence type="ECO:0000313" key="2">
    <source>
        <dbReference type="EMBL" id="RNF32884.1"/>
    </source>
</evidence>
<keyword evidence="3" id="KW-1185">Reference proteome</keyword>
<dbReference type="Proteomes" id="UP000238137">
    <property type="component" value="Unassembled WGS sequence"/>
</dbReference>
<dbReference type="GO" id="GO:0016757">
    <property type="term" value="F:glycosyltransferase activity"/>
    <property type="evidence" value="ECO:0007669"/>
    <property type="project" value="InterPro"/>
</dbReference>
<name>A0A3R7LG87_9RHOB</name>
<accession>A0A3R7LG87</accession>
<dbReference type="InterPro" id="IPR001296">
    <property type="entry name" value="Glyco_trans_1"/>
</dbReference>
<dbReference type="OrthoDB" id="9807414at2"/>
<dbReference type="EMBL" id="PXNQ02000016">
    <property type="protein sequence ID" value="RNF32884.1"/>
    <property type="molecule type" value="Genomic_DNA"/>
</dbReference>
<dbReference type="SUPFAM" id="SSF53756">
    <property type="entry name" value="UDP-Glycosyltransferase/glycogen phosphorylase"/>
    <property type="match status" value="1"/>
</dbReference>
<dbReference type="AlphaFoldDB" id="A0A3R7LG87"/>
<sequence length="541" mass="60930">MHVTSALSADASPEAPDRLHAEISDVIDIYRLLYPSQHLHFLFYEGDDPVWGKPRIIEGELTLTPEHLRPEYLGRLECPGTDETAAVVTILISVPRAPLPNEIKQQDPDWVPFKGLRALFGLCPICYEEIRYKVEMARKRRMKQRHSHVSLPLGKGSRLLPQPQEPASDKRPAILIGAHWLEIGGAEKLALDSVKWAVEAGLRVFVVAGVASLQRLATKLPDSSDVTFIRLDRYLPRDRWPRYVENLVLAENIRLIHIHHCHALYDTLPQIRAKAPWVKVIDSTHIIEHNDGGYPRISLVWSNYVDIHHVISRRLIDYHRDNAGRLSKVVLGRMLEHRNRDVSLPPIAMQTGQKTLDVCFIGRLYYQKRPIVLVEILRALVAWAQKADVELRGTIVGEGPFQSAMTRLMQHYGLGDMFTMQPADCDIPAILDGSDILLLPSNNEGLALVCYEAIEHGCIPISTDIGAQGEIVPADLLLPLAPRAAVRASVDIVDRLWRDKDFLARQKDALHRAWSELAAEPTARDVLTAHYRAATETSPKQ</sequence>
<organism evidence="2 3">
    <name type="scientific">Paracoccus methylarcula</name>
    <dbReference type="NCBI Taxonomy" id="72022"/>
    <lineage>
        <taxon>Bacteria</taxon>
        <taxon>Pseudomonadati</taxon>
        <taxon>Pseudomonadota</taxon>
        <taxon>Alphaproteobacteria</taxon>
        <taxon>Rhodobacterales</taxon>
        <taxon>Paracoccaceae</taxon>
        <taxon>Paracoccus</taxon>
    </lineage>
</organism>
<dbReference type="RefSeq" id="WP_106692982.1">
    <property type="nucleotide sequence ID" value="NZ_PXNQ02000016.1"/>
</dbReference>
<dbReference type="Pfam" id="PF00534">
    <property type="entry name" value="Glycos_transf_1"/>
    <property type="match status" value="1"/>
</dbReference>
<dbReference type="PANTHER" id="PTHR12526:SF630">
    <property type="entry name" value="GLYCOSYLTRANSFERASE"/>
    <property type="match status" value="1"/>
</dbReference>
<evidence type="ECO:0000259" key="1">
    <source>
        <dbReference type="Pfam" id="PF00534"/>
    </source>
</evidence>
<evidence type="ECO:0000313" key="3">
    <source>
        <dbReference type="Proteomes" id="UP000238137"/>
    </source>
</evidence>
<proteinExistence type="predicted"/>
<comment type="caution">
    <text evidence="2">The sequence shown here is derived from an EMBL/GenBank/DDBJ whole genome shotgun (WGS) entry which is preliminary data.</text>
</comment>
<gene>
    <name evidence="2" type="ORF">A7A09_019615</name>
</gene>
<reference evidence="2" key="1">
    <citation type="submission" date="2018-05" db="EMBL/GenBank/DDBJ databases">
        <title>Reclassification of Methylarcula marina and Methylarcula terricola as Paracoccus methylarcula sp.nov., comb.nov. and Paracoccus terricola comb.nov.</title>
        <authorList>
            <person name="Shmareva M.N."/>
            <person name="Doronina N.V."/>
            <person name="Vasilenko O.V."/>
            <person name="Tarlachkov S.V."/>
            <person name="Trotsenko Y.A."/>
        </authorList>
    </citation>
    <scope>NUCLEOTIDE SEQUENCE [LARGE SCALE GENOMIC DNA]</scope>
    <source>
        <strain evidence="2">VKM B-2159</strain>
    </source>
</reference>
<dbReference type="PANTHER" id="PTHR12526">
    <property type="entry name" value="GLYCOSYLTRANSFERASE"/>
    <property type="match status" value="1"/>
</dbReference>
<feature type="domain" description="Glycosyl transferase family 1" evidence="1">
    <location>
        <begin position="354"/>
        <end position="475"/>
    </location>
</feature>